<reference evidence="1" key="1">
    <citation type="submission" date="2015-12" db="EMBL/GenBank/DDBJ databases">
        <title>Update maize B73 reference genome by single molecule sequencing technologies.</title>
        <authorList>
            <consortium name="Maize Genome Sequencing Project"/>
            <person name="Ware D."/>
        </authorList>
    </citation>
    <scope>NUCLEOTIDE SEQUENCE</scope>
    <source>
        <tissue evidence="1">Seedling</tissue>
    </source>
</reference>
<dbReference type="EMBL" id="CM000781">
    <property type="protein sequence ID" value="AQK74235.1"/>
    <property type="molecule type" value="Genomic_DNA"/>
</dbReference>
<organism evidence="1">
    <name type="scientific">Zea mays</name>
    <name type="common">Maize</name>
    <dbReference type="NCBI Taxonomy" id="4577"/>
    <lineage>
        <taxon>Eukaryota</taxon>
        <taxon>Viridiplantae</taxon>
        <taxon>Streptophyta</taxon>
        <taxon>Embryophyta</taxon>
        <taxon>Tracheophyta</taxon>
        <taxon>Spermatophyta</taxon>
        <taxon>Magnoliopsida</taxon>
        <taxon>Liliopsida</taxon>
        <taxon>Poales</taxon>
        <taxon>Poaceae</taxon>
        <taxon>PACMAD clade</taxon>
        <taxon>Panicoideae</taxon>
        <taxon>Andropogonodae</taxon>
        <taxon>Andropogoneae</taxon>
        <taxon>Tripsacinae</taxon>
        <taxon>Zea</taxon>
    </lineage>
</organism>
<evidence type="ECO:0000313" key="1">
    <source>
        <dbReference type="EMBL" id="AQK74235.1"/>
    </source>
</evidence>
<gene>
    <name evidence="1" type="ORF">ZEAMMB73_Zm00001d017846</name>
</gene>
<sequence>MSVPRSFPPLSVGRWQWHADGKCSAFMGVVQICIALFAKSAICIQLMKRTCRHKVSDEKHAGFSLSIPCILNP</sequence>
<proteinExistence type="predicted"/>
<protein>
    <submittedName>
        <fullName evidence="1">Zinc finger BED domain-containing protein DAYSLEEPER</fullName>
    </submittedName>
</protein>
<name>A0A1D6HIA0_MAIZE</name>
<dbReference type="AlphaFoldDB" id="A0A1D6HIA0"/>
<accession>A0A1D6HIA0</accession>